<accession>A0AAD5JYW9</accession>
<reference evidence="2" key="1">
    <citation type="journal article" date="2022" name="IScience">
        <title>Evolution of zygomycete secretomes and the origins of terrestrial fungal ecologies.</title>
        <authorList>
            <person name="Chang Y."/>
            <person name="Wang Y."/>
            <person name="Mondo S."/>
            <person name="Ahrendt S."/>
            <person name="Andreopoulos W."/>
            <person name="Barry K."/>
            <person name="Beard J."/>
            <person name="Benny G.L."/>
            <person name="Blankenship S."/>
            <person name="Bonito G."/>
            <person name="Cuomo C."/>
            <person name="Desiro A."/>
            <person name="Gervers K.A."/>
            <person name="Hundley H."/>
            <person name="Kuo A."/>
            <person name="LaButti K."/>
            <person name="Lang B.F."/>
            <person name="Lipzen A."/>
            <person name="O'Donnell K."/>
            <person name="Pangilinan J."/>
            <person name="Reynolds N."/>
            <person name="Sandor L."/>
            <person name="Smith M.E."/>
            <person name="Tsang A."/>
            <person name="Grigoriev I.V."/>
            <person name="Stajich J.E."/>
            <person name="Spatafora J.W."/>
        </authorList>
    </citation>
    <scope>NUCLEOTIDE SEQUENCE</scope>
    <source>
        <strain evidence="2">RSA 2281</strain>
    </source>
</reference>
<dbReference type="Pfam" id="PF02784">
    <property type="entry name" value="Orn_Arg_deC_N"/>
    <property type="match status" value="1"/>
</dbReference>
<gene>
    <name evidence="2" type="ORF">BDA99DRAFT_565120</name>
</gene>
<proteinExistence type="predicted"/>
<sequence>MVLNIVGVSFYVGSSCINEAALRDTRAVFDYATTYGYHFTLLLSTGGGFQ</sequence>
<evidence type="ECO:0000313" key="3">
    <source>
        <dbReference type="Proteomes" id="UP001209540"/>
    </source>
</evidence>
<feature type="domain" description="Orn/DAP/Arg decarboxylase 2 N-terminal" evidence="1">
    <location>
        <begin position="3"/>
        <end position="49"/>
    </location>
</feature>
<evidence type="ECO:0000313" key="2">
    <source>
        <dbReference type="EMBL" id="KAI9247444.1"/>
    </source>
</evidence>
<dbReference type="SUPFAM" id="SSF51419">
    <property type="entry name" value="PLP-binding barrel"/>
    <property type="match status" value="1"/>
</dbReference>
<keyword evidence="3" id="KW-1185">Reference proteome</keyword>
<protein>
    <recommendedName>
        <fullName evidence="1">Orn/DAP/Arg decarboxylase 2 N-terminal domain-containing protein</fullName>
    </recommendedName>
</protein>
<dbReference type="EMBL" id="JAIXMP010000042">
    <property type="protein sequence ID" value="KAI9247444.1"/>
    <property type="molecule type" value="Genomic_DNA"/>
</dbReference>
<organism evidence="2 3">
    <name type="scientific">Phascolomyces articulosus</name>
    <dbReference type="NCBI Taxonomy" id="60185"/>
    <lineage>
        <taxon>Eukaryota</taxon>
        <taxon>Fungi</taxon>
        <taxon>Fungi incertae sedis</taxon>
        <taxon>Mucoromycota</taxon>
        <taxon>Mucoromycotina</taxon>
        <taxon>Mucoromycetes</taxon>
        <taxon>Mucorales</taxon>
        <taxon>Lichtheimiaceae</taxon>
        <taxon>Phascolomyces</taxon>
    </lineage>
</organism>
<dbReference type="GO" id="GO:0003824">
    <property type="term" value="F:catalytic activity"/>
    <property type="evidence" value="ECO:0007669"/>
    <property type="project" value="InterPro"/>
</dbReference>
<dbReference type="Gene3D" id="3.20.20.10">
    <property type="entry name" value="Alanine racemase"/>
    <property type="match status" value="1"/>
</dbReference>
<evidence type="ECO:0000259" key="1">
    <source>
        <dbReference type="Pfam" id="PF02784"/>
    </source>
</evidence>
<comment type="caution">
    <text evidence="2">The sequence shown here is derived from an EMBL/GenBank/DDBJ whole genome shotgun (WGS) entry which is preliminary data.</text>
</comment>
<dbReference type="InterPro" id="IPR022644">
    <property type="entry name" value="De-COase2_N"/>
</dbReference>
<dbReference type="Proteomes" id="UP001209540">
    <property type="component" value="Unassembled WGS sequence"/>
</dbReference>
<dbReference type="AlphaFoldDB" id="A0AAD5JYW9"/>
<dbReference type="InterPro" id="IPR029066">
    <property type="entry name" value="PLP-binding_barrel"/>
</dbReference>
<reference evidence="2" key="2">
    <citation type="submission" date="2023-02" db="EMBL/GenBank/DDBJ databases">
        <authorList>
            <consortium name="DOE Joint Genome Institute"/>
            <person name="Mondo S.J."/>
            <person name="Chang Y."/>
            <person name="Wang Y."/>
            <person name="Ahrendt S."/>
            <person name="Andreopoulos W."/>
            <person name="Barry K."/>
            <person name="Beard J."/>
            <person name="Benny G.L."/>
            <person name="Blankenship S."/>
            <person name="Bonito G."/>
            <person name="Cuomo C."/>
            <person name="Desiro A."/>
            <person name="Gervers K.A."/>
            <person name="Hundley H."/>
            <person name="Kuo A."/>
            <person name="LaButti K."/>
            <person name="Lang B.F."/>
            <person name="Lipzen A."/>
            <person name="O'Donnell K."/>
            <person name="Pangilinan J."/>
            <person name="Reynolds N."/>
            <person name="Sandor L."/>
            <person name="Smith M.W."/>
            <person name="Tsang A."/>
            <person name="Grigoriev I.V."/>
            <person name="Stajich J.E."/>
            <person name="Spatafora J.W."/>
        </authorList>
    </citation>
    <scope>NUCLEOTIDE SEQUENCE</scope>
    <source>
        <strain evidence="2">RSA 2281</strain>
    </source>
</reference>
<name>A0AAD5JYW9_9FUNG</name>